<evidence type="ECO:0000313" key="2">
    <source>
        <dbReference type="Proteomes" id="UP000585474"/>
    </source>
</evidence>
<reference evidence="2" key="1">
    <citation type="submission" date="2019-07" db="EMBL/GenBank/DDBJ databases">
        <title>De Novo Assembly of kiwifruit Actinidia rufa.</title>
        <authorList>
            <person name="Sugita-Konishi S."/>
            <person name="Sato K."/>
            <person name="Mori E."/>
            <person name="Abe Y."/>
            <person name="Kisaki G."/>
            <person name="Hamano K."/>
            <person name="Suezawa K."/>
            <person name="Otani M."/>
            <person name="Fukuda T."/>
            <person name="Manabe T."/>
            <person name="Gomi K."/>
            <person name="Tabuchi M."/>
            <person name="Akimitsu K."/>
            <person name="Kataoka I."/>
        </authorList>
    </citation>
    <scope>NUCLEOTIDE SEQUENCE [LARGE SCALE GENOMIC DNA]</scope>
    <source>
        <strain evidence="2">cv. Fuchu</strain>
    </source>
</reference>
<keyword evidence="2" id="KW-1185">Reference proteome</keyword>
<dbReference type="EMBL" id="BJWL01000462">
    <property type="protein sequence ID" value="GFS46128.1"/>
    <property type="molecule type" value="Genomic_DNA"/>
</dbReference>
<sequence length="116" mass="12520">MCTTGEITATNQIKSERDSFLAAARLSLYSSSKLILSPSSELLYGHPTLVAPLVSGQTFARIPKHLPTVLYHFGFSRYPCACFACLCATVLPLSILLVDTTGLMSDNSSSYLDTPL</sequence>
<organism evidence="1 2">
    <name type="scientific">Actinidia rufa</name>
    <dbReference type="NCBI Taxonomy" id="165716"/>
    <lineage>
        <taxon>Eukaryota</taxon>
        <taxon>Viridiplantae</taxon>
        <taxon>Streptophyta</taxon>
        <taxon>Embryophyta</taxon>
        <taxon>Tracheophyta</taxon>
        <taxon>Spermatophyta</taxon>
        <taxon>Magnoliopsida</taxon>
        <taxon>eudicotyledons</taxon>
        <taxon>Gunneridae</taxon>
        <taxon>Pentapetalae</taxon>
        <taxon>asterids</taxon>
        <taxon>Ericales</taxon>
        <taxon>Actinidiaceae</taxon>
        <taxon>Actinidia</taxon>
    </lineage>
</organism>
<dbReference type="Proteomes" id="UP000585474">
    <property type="component" value="Unassembled WGS sequence"/>
</dbReference>
<dbReference type="AlphaFoldDB" id="A0A7J0E0F5"/>
<name>A0A7J0E0F5_9ERIC</name>
<accession>A0A7J0E0F5</accession>
<protein>
    <submittedName>
        <fullName evidence="1">Uncharacterized protein</fullName>
    </submittedName>
</protein>
<comment type="caution">
    <text evidence="1">The sequence shown here is derived from an EMBL/GenBank/DDBJ whole genome shotgun (WGS) entry which is preliminary data.</text>
</comment>
<evidence type="ECO:0000313" key="1">
    <source>
        <dbReference type="EMBL" id="GFS46128.1"/>
    </source>
</evidence>
<proteinExistence type="predicted"/>
<gene>
    <name evidence="1" type="ORF">Acr_00g0100270</name>
</gene>